<sequence>MYPLAMASCQPCGRLPSAPRSNITCPPCPPCDCCPCTLPVIADNLPKYQVNPCDPNRNNLNPGGECQNNDCCNVCVPITKTSPPEPPKKPRRKCKYIQPPRPKSYAPQRNYIAPEMKMEDNTIYRKSYVPVEAEKPVSIVPEGNLCVGDGKMSDDTINRMSYQPHKAKSVTKPSKKCPTSHGNPPNPWTCLGQRNRNSCHPVYEWKTTLSTK</sequence>
<evidence type="ECO:0000256" key="1">
    <source>
        <dbReference type="SAM" id="MobiDB-lite"/>
    </source>
</evidence>
<evidence type="ECO:0000313" key="2">
    <source>
        <dbReference type="EMBL" id="CAH1985099.1"/>
    </source>
</evidence>
<comment type="caution">
    <text evidence="2">The sequence shown here is derived from an EMBL/GenBank/DDBJ whole genome shotgun (WGS) entry which is preliminary data.</text>
</comment>
<gene>
    <name evidence="2" type="ORF">ACAOBT_LOCUS16472</name>
</gene>
<name>A0A9P0PL40_ACAOB</name>
<keyword evidence="3" id="KW-1185">Reference proteome</keyword>
<organism evidence="2 3">
    <name type="scientific">Acanthoscelides obtectus</name>
    <name type="common">Bean weevil</name>
    <name type="synonym">Bruchus obtectus</name>
    <dbReference type="NCBI Taxonomy" id="200917"/>
    <lineage>
        <taxon>Eukaryota</taxon>
        <taxon>Metazoa</taxon>
        <taxon>Ecdysozoa</taxon>
        <taxon>Arthropoda</taxon>
        <taxon>Hexapoda</taxon>
        <taxon>Insecta</taxon>
        <taxon>Pterygota</taxon>
        <taxon>Neoptera</taxon>
        <taxon>Endopterygota</taxon>
        <taxon>Coleoptera</taxon>
        <taxon>Polyphaga</taxon>
        <taxon>Cucujiformia</taxon>
        <taxon>Chrysomeloidea</taxon>
        <taxon>Chrysomelidae</taxon>
        <taxon>Bruchinae</taxon>
        <taxon>Bruchini</taxon>
        <taxon>Acanthoscelides</taxon>
    </lineage>
</organism>
<proteinExistence type="predicted"/>
<dbReference type="EMBL" id="CAKOFQ010006970">
    <property type="protein sequence ID" value="CAH1985099.1"/>
    <property type="molecule type" value="Genomic_DNA"/>
</dbReference>
<dbReference type="Proteomes" id="UP001152888">
    <property type="component" value="Unassembled WGS sequence"/>
</dbReference>
<evidence type="ECO:0000313" key="3">
    <source>
        <dbReference type="Proteomes" id="UP001152888"/>
    </source>
</evidence>
<dbReference type="OrthoDB" id="6427809at2759"/>
<protein>
    <submittedName>
        <fullName evidence="2">Uncharacterized protein</fullName>
    </submittedName>
</protein>
<reference evidence="2" key="1">
    <citation type="submission" date="2022-03" db="EMBL/GenBank/DDBJ databases">
        <authorList>
            <person name="Sayadi A."/>
        </authorList>
    </citation>
    <scope>NUCLEOTIDE SEQUENCE</scope>
</reference>
<accession>A0A9P0PL40</accession>
<dbReference type="AlphaFoldDB" id="A0A9P0PL40"/>
<feature type="region of interest" description="Disordered" evidence="1">
    <location>
        <begin position="169"/>
        <end position="189"/>
    </location>
</feature>